<dbReference type="AlphaFoldDB" id="A0A926HM04"/>
<dbReference type="Gene3D" id="2.40.30.30">
    <property type="entry name" value="Riboflavin kinase-like"/>
    <property type="match status" value="1"/>
</dbReference>
<keyword evidence="11" id="KW-0511">Multifunctional enzyme</keyword>
<keyword evidence="3 14" id="KW-0285">Flavoprotein</keyword>
<evidence type="ECO:0000313" key="17">
    <source>
        <dbReference type="Proteomes" id="UP000651482"/>
    </source>
</evidence>
<evidence type="ECO:0000256" key="7">
    <source>
        <dbReference type="ARBA" id="ARBA00022741"/>
    </source>
</evidence>
<sequence>MEVIETLRPAQSPSAIALGCFDGLHLGHQKVISGALHAAGLTSAVFTFDENPLRALGETPPPMLMTNEGKAEFLKKMGVARLYRIPFSSIMETEPEAFVERILFSQCRAQKICCGYNFRFGRGGRGDEVLLRKLCAARGVSVEIVPPVSDASGPISSSRIRAALLAGEAEAAAAMLGRPFGYRFEVVHGRHLGTELGTPTINQRFPEGFIQPKFGVYASLCEVGGKFYYGVTNIGVKPTVGSAEALSETWIPEYSGDLYGKHIPVMLLAFLRPERKFENLQALRAEIQKNRVQAEKVARNKGY</sequence>
<keyword evidence="5 14" id="KW-0808">Transferase</keyword>
<dbReference type="InterPro" id="IPR023465">
    <property type="entry name" value="Riboflavin_kinase_dom_sf"/>
</dbReference>
<dbReference type="NCBIfam" id="TIGR00083">
    <property type="entry name" value="ribF"/>
    <property type="match status" value="1"/>
</dbReference>
<dbReference type="Gene3D" id="3.40.50.620">
    <property type="entry name" value="HUPs"/>
    <property type="match status" value="1"/>
</dbReference>
<evidence type="ECO:0000256" key="12">
    <source>
        <dbReference type="ARBA" id="ARBA00047880"/>
    </source>
</evidence>
<evidence type="ECO:0000256" key="5">
    <source>
        <dbReference type="ARBA" id="ARBA00022679"/>
    </source>
</evidence>
<keyword evidence="4 14" id="KW-0288">FMN</keyword>
<keyword evidence="17" id="KW-1185">Reference proteome</keyword>
<comment type="catalytic activity">
    <reaction evidence="12 14">
        <text>riboflavin + ATP = FMN + ADP + H(+)</text>
        <dbReference type="Rhea" id="RHEA:14357"/>
        <dbReference type="ChEBI" id="CHEBI:15378"/>
        <dbReference type="ChEBI" id="CHEBI:30616"/>
        <dbReference type="ChEBI" id="CHEBI:57986"/>
        <dbReference type="ChEBI" id="CHEBI:58210"/>
        <dbReference type="ChEBI" id="CHEBI:456216"/>
        <dbReference type="EC" id="2.7.1.26"/>
    </reaction>
</comment>
<comment type="similarity">
    <text evidence="14">Belongs to the ribF family.</text>
</comment>
<evidence type="ECO:0000256" key="14">
    <source>
        <dbReference type="PIRNR" id="PIRNR004491"/>
    </source>
</evidence>
<dbReference type="SUPFAM" id="SSF52374">
    <property type="entry name" value="Nucleotidylyl transferase"/>
    <property type="match status" value="1"/>
</dbReference>
<dbReference type="InterPro" id="IPR014729">
    <property type="entry name" value="Rossmann-like_a/b/a_fold"/>
</dbReference>
<keyword evidence="9 14" id="KW-0274">FAD</keyword>
<evidence type="ECO:0000256" key="2">
    <source>
        <dbReference type="ARBA" id="ARBA00005201"/>
    </source>
</evidence>
<comment type="pathway">
    <text evidence="2 14">Cofactor biosynthesis; FMN biosynthesis; FMN from riboflavin (ATP route): step 1/1.</text>
</comment>
<evidence type="ECO:0000313" key="16">
    <source>
        <dbReference type="EMBL" id="MBC8532637.1"/>
    </source>
</evidence>
<dbReference type="GO" id="GO:0003919">
    <property type="term" value="F:FMN adenylyltransferase activity"/>
    <property type="evidence" value="ECO:0007669"/>
    <property type="project" value="UniProtKB-UniRule"/>
</dbReference>
<dbReference type="InterPro" id="IPR015864">
    <property type="entry name" value="FAD_synthase"/>
</dbReference>
<dbReference type="PANTHER" id="PTHR22749">
    <property type="entry name" value="RIBOFLAVIN KINASE/FMN ADENYLYLTRANSFERASE"/>
    <property type="match status" value="1"/>
</dbReference>
<dbReference type="RefSeq" id="WP_249317847.1">
    <property type="nucleotide sequence ID" value="NZ_JACRSN010000001.1"/>
</dbReference>
<comment type="pathway">
    <text evidence="1 14">Cofactor biosynthesis; FAD biosynthesis; FAD from FMN: step 1/1.</text>
</comment>
<dbReference type="EMBL" id="JACRSN010000001">
    <property type="protein sequence ID" value="MBC8532637.1"/>
    <property type="molecule type" value="Genomic_DNA"/>
</dbReference>
<dbReference type="InterPro" id="IPR015865">
    <property type="entry name" value="Riboflavin_kinase_bac/euk"/>
</dbReference>
<dbReference type="GO" id="GO:0005524">
    <property type="term" value="F:ATP binding"/>
    <property type="evidence" value="ECO:0007669"/>
    <property type="project" value="UniProtKB-UniRule"/>
</dbReference>
<keyword evidence="6 14" id="KW-0548">Nucleotidyltransferase</keyword>
<dbReference type="Pfam" id="PF01687">
    <property type="entry name" value="Flavokinase"/>
    <property type="match status" value="1"/>
</dbReference>
<dbReference type="GO" id="GO:0006747">
    <property type="term" value="P:FAD biosynthetic process"/>
    <property type="evidence" value="ECO:0007669"/>
    <property type="project" value="UniProtKB-UniRule"/>
</dbReference>
<evidence type="ECO:0000256" key="10">
    <source>
        <dbReference type="ARBA" id="ARBA00022840"/>
    </source>
</evidence>
<name>A0A926HM04_9FIRM</name>
<dbReference type="Pfam" id="PF06574">
    <property type="entry name" value="FAD_syn"/>
    <property type="match status" value="1"/>
</dbReference>
<dbReference type="InterPro" id="IPR002606">
    <property type="entry name" value="Riboflavin_kinase_bac"/>
</dbReference>
<evidence type="ECO:0000256" key="1">
    <source>
        <dbReference type="ARBA" id="ARBA00004726"/>
    </source>
</evidence>
<dbReference type="EC" id="2.7.7.2" evidence="14"/>
<evidence type="ECO:0000256" key="8">
    <source>
        <dbReference type="ARBA" id="ARBA00022777"/>
    </source>
</evidence>
<evidence type="ECO:0000256" key="9">
    <source>
        <dbReference type="ARBA" id="ARBA00022827"/>
    </source>
</evidence>
<comment type="catalytic activity">
    <reaction evidence="13 14">
        <text>FMN + ATP + H(+) = FAD + diphosphate</text>
        <dbReference type="Rhea" id="RHEA:17237"/>
        <dbReference type="ChEBI" id="CHEBI:15378"/>
        <dbReference type="ChEBI" id="CHEBI:30616"/>
        <dbReference type="ChEBI" id="CHEBI:33019"/>
        <dbReference type="ChEBI" id="CHEBI:57692"/>
        <dbReference type="ChEBI" id="CHEBI:58210"/>
        <dbReference type="EC" id="2.7.7.2"/>
    </reaction>
</comment>
<dbReference type="InterPro" id="IPR023468">
    <property type="entry name" value="Riboflavin_kinase"/>
</dbReference>
<keyword evidence="10 14" id="KW-0067">ATP-binding</keyword>
<evidence type="ECO:0000256" key="4">
    <source>
        <dbReference type="ARBA" id="ARBA00022643"/>
    </source>
</evidence>
<dbReference type="CDD" id="cd02064">
    <property type="entry name" value="FAD_synthetase_N"/>
    <property type="match status" value="1"/>
</dbReference>
<organism evidence="16 17">
    <name type="scientific">Yeguia hominis</name>
    <dbReference type="NCBI Taxonomy" id="2763662"/>
    <lineage>
        <taxon>Bacteria</taxon>
        <taxon>Bacillati</taxon>
        <taxon>Bacillota</taxon>
        <taxon>Clostridia</taxon>
        <taxon>Eubacteriales</taxon>
        <taxon>Yeguiaceae</taxon>
        <taxon>Yeguia</taxon>
    </lineage>
</organism>
<gene>
    <name evidence="16" type="primary">ribF</name>
    <name evidence="16" type="ORF">IAG03_01190</name>
</gene>
<accession>A0A926HM04</accession>
<proteinExistence type="inferred from homology"/>
<dbReference type="PANTHER" id="PTHR22749:SF6">
    <property type="entry name" value="RIBOFLAVIN KINASE"/>
    <property type="match status" value="1"/>
</dbReference>
<keyword evidence="7 14" id="KW-0547">Nucleotide-binding</keyword>
<evidence type="ECO:0000256" key="13">
    <source>
        <dbReference type="ARBA" id="ARBA00049494"/>
    </source>
</evidence>
<dbReference type="GO" id="GO:0008531">
    <property type="term" value="F:riboflavin kinase activity"/>
    <property type="evidence" value="ECO:0007669"/>
    <property type="project" value="UniProtKB-UniRule"/>
</dbReference>
<evidence type="ECO:0000256" key="11">
    <source>
        <dbReference type="ARBA" id="ARBA00023268"/>
    </source>
</evidence>
<evidence type="ECO:0000256" key="3">
    <source>
        <dbReference type="ARBA" id="ARBA00022630"/>
    </source>
</evidence>
<evidence type="ECO:0000259" key="15">
    <source>
        <dbReference type="SMART" id="SM00904"/>
    </source>
</evidence>
<dbReference type="PIRSF" id="PIRSF004491">
    <property type="entry name" value="FAD_Synth"/>
    <property type="match status" value="1"/>
</dbReference>
<keyword evidence="8 14" id="KW-0418">Kinase</keyword>
<dbReference type="GO" id="GO:0009398">
    <property type="term" value="P:FMN biosynthetic process"/>
    <property type="evidence" value="ECO:0007669"/>
    <property type="project" value="UniProtKB-UniRule"/>
</dbReference>
<dbReference type="GO" id="GO:0009231">
    <property type="term" value="P:riboflavin biosynthetic process"/>
    <property type="evidence" value="ECO:0007669"/>
    <property type="project" value="InterPro"/>
</dbReference>
<protein>
    <recommendedName>
        <fullName evidence="14">Riboflavin biosynthesis protein</fullName>
    </recommendedName>
    <domain>
        <recommendedName>
            <fullName evidence="14">Riboflavin kinase</fullName>
            <ecNumber evidence="14">2.7.1.26</ecNumber>
        </recommendedName>
        <alternativeName>
            <fullName evidence="14">Flavokinase</fullName>
        </alternativeName>
    </domain>
    <domain>
        <recommendedName>
            <fullName evidence="14">FMN adenylyltransferase</fullName>
            <ecNumber evidence="14">2.7.7.2</ecNumber>
        </recommendedName>
        <alternativeName>
            <fullName evidence="14">FAD pyrophosphorylase</fullName>
        </alternativeName>
        <alternativeName>
            <fullName evidence="14">FAD synthase</fullName>
        </alternativeName>
    </domain>
</protein>
<comment type="caution">
    <text evidence="16">The sequence shown here is derived from an EMBL/GenBank/DDBJ whole genome shotgun (WGS) entry which is preliminary data.</text>
</comment>
<evidence type="ECO:0000256" key="6">
    <source>
        <dbReference type="ARBA" id="ARBA00022695"/>
    </source>
</evidence>
<dbReference type="SMART" id="SM00904">
    <property type="entry name" value="Flavokinase"/>
    <property type="match status" value="1"/>
</dbReference>
<reference evidence="16" key="1">
    <citation type="submission" date="2020-08" db="EMBL/GenBank/DDBJ databases">
        <title>Genome public.</title>
        <authorList>
            <person name="Liu C."/>
            <person name="Sun Q."/>
        </authorList>
    </citation>
    <scope>NUCLEOTIDE SEQUENCE</scope>
    <source>
        <strain evidence="16">NSJ-40</strain>
    </source>
</reference>
<feature type="domain" description="Riboflavin kinase" evidence="15">
    <location>
        <begin position="175"/>
        <end position="299"/>
    </location>
</feature>
<dbReference type="Proteomes" id="UP000651482">
    <property type="component" value="Unassembled WGS sequence"/>
</dbReference>
<dbReference type="EC" id="2.7.1.26" evidence="14"/>
<dbReference type="SUPFAM" id="SSF82114">
    <property type="entry name" value="Riboflavin kinase-like"/>
    <property type="match status" value="1"/>
</dbReference>